<keyword evidence="1" id="KW-1133">Transmembrane helix</keyword>
<dbReference type="InterPro" id="IPR045645">
    <property type="entry name" value="DUF6403"/>
</dbReference>
<evidence type="ECO:0000256" key="1">
    <source>
        <dbReference type="SAM" id="Phobius"/>
    </source>
</evidence>
<name>A0A2T0T4X8_9PSEU</name>
<keyword evidence="1" id="KW-0812">Transmembrane</keyword>
<dbReference type="EMBL" id="PVTF01000006">
    <property type="protein sequence ID" value="PRY40689.1"/>
    <property type="molecule type" value="Genomic_DNA"/>
</dbReference>
<dbReference type="Pfam" id="PF19941">
    <property type="entry name" value="DUF6403"/>
    <property type="match status" value="1"/>
</dbReference>
<keyword evidence="1" id="KW-0472">Membrane</keyword>
<sequence length="100" mass="10637">MVLVWVVGVVVLVAAGFGAVVLPWWRAREVERRTAWSAARAAIESAGVSRDASMSRVDEAERLLAKAEAIAADRGGTAAARTASECASRADRLWREAVDG</sequence>
<keyword evidence="3" id="KW-1185">Reference proteome</keyword>
<dbReference type="RefSeq" id="WP_106189204.1">
    <property type="nucleotide sequence ID" value="NZ_PVTF01000006.1"/>
</dbReference>
<proteinExistence type="predicted"/>
<evidence type="ECO:0000313" key="3">
    <source>
        <dbReference type="Proteomes" id="UP000239494"/>
    </source>
</evidence>
<comment type="caution">
    <text evidence="2">The sequence shown here is derived from an EMBL/GenBank/DDBJ whole genome shotgun (WGS) entry which is preliminary data.</text>
</comment>
<reference evidence="2 3" key="1">
    <citation type="submission" date="2018-03" db="EMBL/GenBank/DDBJ databases">
        <title>Genomic Encyclopedia of Archaeal and Bacterial Type Strains, Phase II (KMG-II): from individual species to whole genera.</title>
        <authorList>
            <person name="Goeker M."/>
        </authorList>
    </citation>
    <scope>NUCLEOTIDE SEQUENCE [LARGE SCALE GENOMIC DNA]</scope>
    <source>
        <strain evidence="2 3">DSM 44720</strain>
    </source>
</reference>
<dbReference type="Proteomes" id="UP000239494">
    <property type="component" value="Unassembled WGS sequence"/>
</dbReference>
<feature type="transmembrane region" description="Helical" evidence="1">
    <location>
        <begin position="6"/>
        <end position="25"/>
    </location>
</feature>
<evidence type="ECO:0000313" key="2">
    <source>
        <dbReference type="EMBL" id="PRY40689.1"/>
    </source>
</evidence>
<accession>A0A2T0T4X8</accession>
<dbReference type="AlphaFoldDB" id="A0A2T0T4X8"/>
<gene>
    <name evidence="2" type="ORF">CLV43_106430</name>
</gene>
<protein>
    <submittedName>
        <fullName evidence="2">Uncharacterized protein</fullName>
    </submittedName>
</protein>
<organism evidence="2 3">
    <name type="scientific">Umezawaea tangerina</name>
    <dbReference type="NCBI Taxonomy" id="84725"/>
    <lineage>
        <taxon>Bacteria</taxon>
        <taxon>Bacillati</taxon>
        <taxon>Actinomycetota</taxon>
        <taxon>Actinomycetes</taxon>
        <taxon>Pseudonocardiales</taxon>
        <taxon>Pseudonocardiaceae</taxon>
        <taxon>Umezawaea</taxon>
    </lineage>
</organism>